<name>A0A410JQT8_ORNRH</name>
<sequence length="220" mass="24042">MALILNIETSTRNCSVSVARNGEMLALCEESKENYEHAEKLHRFMQWALEAEDLSFSDLDAICVSKGPGSYTGLRIGVSAAKGLCFALNIPLLSMNSLEILARAAQGAAADYIIPMIDARRKEVYTAIFTPQMQAVEPTSAKILDENSFSAFQSKKVLILGDGAGKASEILALNEATYHSDSLPSAKDMCAQSFALFQAQKFEDVAYFEPFYLKDFVAGK</sequence>
<dbReference type="Proteomes" id="UP000287701">
    <property type="component" value="Chromosome"/>
</dbReference>
<dbReference type="RefSeq" id="WP_128501000.1">
    <property type="nucleotide sequence ID" value="NZ_CP035107.1"/>
</dbReference>
<dbReference type="InterPro" id="IPR022496">
    <property type="entry name" value="T6A_TsaB"/>
</dbReference>
<evidence type="ECO:0000313" key="3">
    <source>
        <dbReference type="Proteomes" id="UP000287701"/>
    </source>
</evidence>
<dbReference type="EMBL" id="CP035107">
    <property type="protein sequence ID" value="QAR30512.1"/>
    <property type="molecule type" value="Genomic_DNA"/>
</dbReference>
<accession>A0A410JQT8</accession>
<feature type="domain" description="Gcp-like" evidence="1">
    <location>
        <begin position="36"/>
        <end position="177"/>
    </location>
</feature>
<dbReference type="Gene3D" id="3.30.420.40">
    <property type="match status" value="2"/>
</dbReference>
<dbReference type="GO" id="GO:0005829">
    <property type="term" value="C:cytosol"/>
    <property type="evidence" value="ECO:0007669"/>
    <property type="project" value="TreeGrafter"/>
</dbReference>
<gene>
    <name evidence="2" type="primary">tsaB</name>
    <name evidence="2" type="ORF">EQP59_03650</name>
</gene>
<dbReference type="OrthoDB" id="9784166at2"/>
<dbReference type="PANTHER" id="PTHR11735">
    <property type="entry name" value="TRNA N6-ADENOSINE THREONYLCARBAMOYLTRANSFERASE"/>
    <property type="match status" value="1"/>
</dbReference>
<dbReference type="GO" id="GO:0016740">
    <property type="term" value="F:transferase activity"/>
    <property type="evidence" value="ECO:0007669"/>
    <property type="project" value="UniProtKB-KW"/>
</dbReference>
<dbReference type="CDD" id="cd24032">
    <property type="entry name" value="ASKHA_NBD_TsaB"/>
    <property type="match status" value="1"/>
</dbReference>
<dbReference type="AlphaFoldDB" id="A0A410JQT8"/>
<evidence type="ECO:0000313" key="2">
    <source>
        <dbReference type="EMBL" id="QAR30512.1"/>
    </source>
</evidence>
<dbReference type="InterPro" id="IPR000905">
    <property type="entry name" value="Gcp-like_dom"/>
</dbReference>
<dbReference type="GO" id="GO:0002949">
    <property type="term" value="P:tRNA threonylcarbamoyladenosine modification"/>
    <property type="evidence" value="ECO:0007669"/>
    <property type="project" value="InterPro"/>
</dbReference>
<evidence type="ECO:0000259" key="1">
    <source>
        <dbReference type="Pfam" id="PF00814"/>
    </source>
</evidence>
<protein>
    <submittedName>
        <fullName evidence="2">tRNA (Adenosine(37)-N6)-threonylcarbamoyltransferase complex dimerization subunit type 1 TsaB</fullName>
    </submittedName>
</protein>
<dbReference type="Pfam" id="PF00814">
    <property type="entry name" value="TsaD"/>
    <property type="match status" value="1"/>
</dbReference>
<reference evidence="2 3" key="1">
    <citation type="submission" date="2019-01" db="EMBL/GenBank/DDBJ databases">
        <title>Whole Genome of Ornithobacterium rhinotracheale FARPER-174b.</title>
        <authorList>
            <person name="Tataje-Lavanda L.A."/>
            <person name="Montalvan A."/>
            <person name="Montesinos R."/>
            <person name="Zimic M."/>
            <person name="Fernandez-Sanchez M."/>
            <person name="Fernandez-Diaz M."/>
        </authorList>
    </citation>
    <scope>NUCLEOTIDE SEQUENCE [LARGE SCALE GENOMIC DNA]</scope>
    <source>
        <strain evidence="2 3">FARPER-174b</strain>
    </source>
</reference>
<proteinExistence type="predicted"/>
<dbReference type="SUPFAM" id="SSF53067">
    <property type="entry name" value="Actin-like ATPase domain"/>
    <property type="match status" value="2"/>
</dbReference>
<keyword evidence="2" id="KW-0808">Transferase</keyword>
<dbReference type="InterPro" id="IPR043129">
    <property type="entry name" value="ATPase_NBD"/>
</dbReference>
<dbReference type="PANTHER" id="PTHR11735:SF11">
    <property type="entry name" value="TRNA THREONYLCARBAMOYLADENOSINE BIOSYNTHESIS PROTEIN TSAB"/>
    <property type="match status" value="1"/>
</dbReference>
<dbReference type="NCBIfam" id="TIGR03725">
    <property type="entry name" value="T6A_YeaZ"/>
    <property type="match status" value="1"/>
</dbReference>
<organism evidence="2 3">
    <name type="scientific">Ornithobacterium rhinotracheale</name>
    <dbReference type="NCBI Taxonomy" id="28251"/>
    <lineage>
        <taxon>Bacteria</taxon>
        <taxon>Pseudomonadati</taxon>
        <taxon>Bacteroidota</taxon>
        <taxon>Flavobacteriia</taxon>
        <taxon>Flavobacteriales</taxon>
        <taxon>Weeksellaceae</taxon>
        <taxon>Ornithobacterium</taxon>
    </lineage>
</organism>